<dbReference type="Proteomes" id="UP000178377">
    <property type="component" value="Unassembled WGS sequence"/>
</dbReference>
<dbReference type="Gene3D" id="3.90.550.10">
    <property type="entry name" value="Spore Coat Polysaccharide Biosynthesis Protein SpsA, Chain A"/>
    <property type="match status" value="1"/>
</dbReference>
<dbReference type="InterPro" id="IPR001173">
    <property type="entry name" value="Glyco_trans_2-like"/>
</dbReference>
<feature type="domain" description="Glycosyltransferase 2-like" evidence="1">
    <location>
        <begin position="11"/>
        <end position="171"/>
    </location>
</feature>
<dbReference type="STRING" id="1817828.A2722_02830"/>
<evidence type="ECO:0000313" key="3">
    <source>
        <dbReference type="Proteomes" id="UP000178377"/>
    </source>
</evidence>
<dbReference type="Pfam" id="PF00535">
    <property type="entry name" value="Glycos_transf_2"/>
    <property type="match status" value="1"/>
</dbReference>
<dbReference type="SUPFAM" id="SSF53448">
    <property type="entry name" value="Nucleotide-diphospho-sugar transferases"/>
    <property type="match status" value="1"/>
</dbReference>
<reference evidence="2 3" key="1">
    <citation type="journal article" date="2016" name="Nat. Commun.">
        <title>Thousands of microbial genomes shed light on interconnected biogeochemical processes in an aquifer system.</title>
        <authorList>
            <person name="Anantharaman K."/>
            <person name="Brown C.T."/>
            <person name="Hug L.A."/>
            <person name="Sharon I."/>
            <person name="Castelle C.J."/>
            <person name="Probst A.J."/>
            <person name="Thomas B.C."/>
            <person name="Singh A."/>
            <person name="Wilkins M.J."/>
            <person name="Karaoz U."/>
            <person name="Brodie E.L."/>
            <person name="Williams K.H."/>
            <person name="Hubbard S.S."/>
            <person name="Banfield J.F."/>
        </authorList>
    </citation>
    <scope>NUCLEOTIDE SEQUENCE [LARGE SCALE GENOMIC DNA]</scope>
</reference>
<gene>
    <name evidence="2" type="ORF">A2722_02830</name>
</gene>
<protein>
    <submittedName>
        <fullName evidence="2">Glycosyl transferase family 2</fullName>
    </submittedName>
</protein>
<comment type="caution">
    <text evidence="2">The sequence shown here is derived from an EMBL/GenBank/DDBJ whole genome shotgun (WGS) entry which is preliminary data.</text>
</comment>
<dbReference type="GO" id="GO:0016740">
    <property type="term" value="F:transferase activity"/>
    <property type="evidence" value="ECO:0007669"/>
    <property type="project" value="UniProtKB-KW"/>
</dbReference>
<dbReference type="PANTHER" id="PTHR48090">
    <property type="entry name" value="UNDECAPRENYL-PHOSPHATE 4-DEOXY-4-FORMAMIDO-L-ARABINOSE TRANSFERASE-RELATED"/>
    <property type="match status" value="1"/>
</dbReference>
<dbReference type="AlphaFoldDB" id="A0A1F5PHA7"/>
<dbReference type="EMBL" id="MFEO01000023">
    <property type="protein sequence ID" value="OGE89303.1"/>
    <property type="molecule type" value="Genomic_DNA"/>
</dbReference>
<dbReference type="InterPro" id="IPR050256">
    <property type="entry name" value="Glycosyltransferase_2"/>
</dbReference>
<sequence>MNEINKKKVVIVLPAYNAEKTLRLTYGDIPKDRGYEVILVDDKSADRTVAVAQELSIPFFLHENNLGYGGNQKTCYTRALEMNADIVVMLHPDYQYDPKYLPDMVEPIARGHYDMMLGSRFLSRRHVLEGGMPVYKYIANRALTIVQNIIFGRALSEFHTGYRAYSRRVLKTVPFKRNSDNYVFDSEFLAQAIYFDFRIGETFVPTRYFPDAHTPNFFKSLRYGLETLAVAGKYLLARCHLYISPIFKINAPS</sequence>
<dbReference type="InterPro" id="IPR029044">
    <property type="entry name" value="Nucleotide-diphossugar_trans"/>
</dbReference>
<proteinExistence type="predicted"/>
<organism evidence="2 3">
    <name type="scientific">Candidatus Doudnabacteria bacterium RIFCSPHIGHO2_01_FULL_50_11</name>
    <dbReference type="NCBI Taxonomy" id="1817828"/>
    <lineage>
        <taxon>Bacteria</taxon>
        <taxon>Candidatus Doudnaibacteriota</taxon>
    </lineage>
</organism>
<accession>A0A1F5PHA7</accession>
<evidence type="ECO:0000313" key="2">
    <source>
        <dbReference type="EMBL" id="OGE89303.1"/>
    </source>
</evidence>
<keyword evidence="2" id="KW-0808">Transferase</keyword>
<dbReference type="PANTHER" id="PTHR48090:SF7">
    <property type="entry name" value="RFBJ PROTEIN"/>
    <property type="match status" value="1"/>
</dbReference>
<name>A0A1F5PHA7_9BACT</name>
<evidence type="ECO:0000259" key="1">
    <source>
        <dbReference type="Pfam" id="PF00535"/>
    </source>
</evidence>
<dbReference type="CDD" id="cd04179">
    <property type="entry name" value="DPM_DPG-synthase_like"/>
    <property type="match status" value="1"/>
</dbReference>